<accession>A0A6M3IHB8</accession>
<name>A0A6M3IHB8_9ZZZZ</name>
<protein>
    <submittedName>
        <fullName evidence="1">Uncharacterized protein</fullName>
    </submittedName>
</protein>
<dbReference type="EMBL" id="MT141240">
    <property type="protein sequence ID" value="QJA56829.1"/>
    <property type="molecule type" value="Genomic_DNA"/>
</dbReference>
<organism evidence="1">
    <name type="scientific">viral metagenome</name>
    <dbReference type="NCBI Taxonomy" id="1070528"/>
    <lineage>
        <taxon>unclassified sequences</taxon>
        <taxon>metagenomes</taxon>
        <taxon>organismal metagenomes</taxon>
    </lineage>
</organism>
<dbReference type="EMBL" id="MT141860">
    <property type="protein sequence ID" value="QJA71273.1"/>
    <property type="molecule type" value="Genomic_DNA"/>
</dbReference>
<evidence type="ECO:0000313" key="1">
    <source>
        <dbReference type="EMBL" id="QJA56829.1"/>
    </source>
</evidence>
<sequence>MARCNAFYGEPSYGTTFYRCQLPKGHDGEHYAEVYPQRVYWHDIPEHEYTDREEYLLGKRANSMMRRIVSQEYTEEVYHNLLATLPVLAKHFIQDKIKREDELTAEYLEKYKTWRKWLAGVESEGKR</sequence>
<evidence type="ECO:0000313" key="2">
    <source>
        <dbReference type="EMBL" id="QJA71273.1"/>
    </source>
</evidence>
<reference evidence="1" key="1">
    <citation type="submission" date="2020-03" db="EMBL/GenBank/DDBJ databases">
        <title>The deep terrestrial virosphere.</title>
        <authorList>
            <person name="Holmfeldt K."/>
            <person name="Nilsson E."/>
            <person name="Simone D."/>
            <person name="Lopez-Fernandez M."/>
            <person name="Wu X."/>
            <person name="de Brujin I."/>
            <person name="Lundin D."/>
            <person name="Andersson A."/>
            <person name="Bertilsson S."/>
            <person name="Dopson M."/>
        </authorList>
    </citation>
    <scope>NUCLEOTIDE SEQUENCE</scope>
    <source>
        <strain evidence="2">MM415A03300</strain>
        <strain evidence="1">MM415B01784</strain>
    </source>
</reference>
<dbReference type="AlphaFoldDB" id="A0A6M3IHB8"/>
<gene>
    <name evidence="2" type="ORF">MM415A03300_0011</name>
    <name evidence="1" type="ORF">MM415B01784_0019</name>
</gene>
<proteinExistence type="predicted"/>